<dbReference type="AlphaFoldDB" id="A0AAN4Q598"/>
<name>A0AAN4Q598_PSESF</name>
<dbReference type="EMBL" id="BGKA01000097">
    <property type="protein sequence ID" value="GBH17140.1"/>
    <property type="molecule type" value="Genomic_DNA"/>
</dbReference>
<sequence length="75" mass="8251">MSQFACLSPCLLSAIDSRGKGIFAILYQVVIRICTIREKSCRVPRGLVSCQGLHVDASYSRFTLCHSSYLPGRLG</sequence>
<gene>
    <name evidence="1" type="ORF">KPSA3_03101</name>
</gene>
<evidence type="ECO:0000313" key="2">
    <source>
        <dbReference type="Proteomes" id="UP000248291"/>
    </source>
</evidence>
<protein>
    <submittedName>
        <fullName evidence="1">Uncharacterized protein</fullName>
    </submittedName>
</protein>
<organism evidence="1 2">
    <name type="scientific">Pseudomonas syringae pv. actinidiae</name>
    <dbReference type="NCBI Taxonomy" id="103796"/>
    <lineage>
        <taxon>Bacteria</taxon>
        <taxon>Pseudomonadati</taxon>
        <taxon>Pseudomonadota</taxon>
        <taxon>Gammaproteobacteria</taxon>
        <taxon>Pseudomonadales</taxon>
        <taxon>Pseudomonadaceae</taxon>
        <taxon>Pseudomonas</taxon>
        <taxon>Pseudomonas syringae</taxon>
    </lineage>
</organism>
<reference evidence="1 2" key="1">
    <citation type="submission" date="2018-04" db="EMBL/GenBank/DDBJ databases">
        <title>Draft genome sequence of Pseudomonas syringae pv. actinidiae biovar 3 strains isolated from kiwifruit in Kagawa prefecture.</title>
        <authorList>
            <person name="Tabuchi M."/>
            <person name="Saito M."/>
            <person name="Fujiwara S."/>
            <person name="Sasa N."/>
            <person name="Akimitsu K."/>
            <person name="Gomi K."/>
            <person name="Konishi-Sugita S."/>
            <person name="Hamano K."/>
            <person name="Kataoka I."/>
        </authorList>
    </citation>
    <scope>NUCLEOTIDE SEQUENCE [LARGE SCALE GENOMIC DNA]</scope>
    <source>
        <strain evidence="1 2">MAFF212211</strain>
    </source>
</reference>
<accession>A0AAN4Q598</accession>
<evidence type="ECO:0000313" key="1">
    <source>
        <dbReference type="EMBL" id="GBH17140.1"/>
    </source>
</evidence>
<proteinExistence type="predicted"/>
<dbReference type="Proteomes" id="UP000248291">
    <property type="component" value="Unassembled WGS sequence"/>
</dbReference>
<comment type="caution">
    <text evidence="1">The sequence shown here is derived from an EMBL/GenBank/DDBJ whole genome shotgun (WGS) entry which is preliminary data.</text>
</comment>